<dbReference type="Proteomes" id="UP000031967">
    <property type="component" value="Unassembled WGS sequence"/>
</dbReference>
<gene>
    <name evidence="1" type="ORF">SD70_02525</name>
</gene>
<evidence type="ECO:0000313" key="2">
    <source>
        <dbReference type="Proteomes" id="UP000031967"/>
    </source>
</evidence>
<name>A0ABR5AMM3_9BACL</name>
<dbReference type="RefSeq" id="WP_041045362.1">
    <property type="nucleotide sequence ID" value="NZ_JXAK01000003.1"/>
</dbReference>
<evidence type="ECO:0008006" key="3">
    <source>
        <dbReference type="Google" id="ProtNLM"/>
    </source>
</evidence>
<comment type="caution">
    <text evidence="1">The sequence shown here is derived from an EMBL/GenBank/DDBJ whole genome shotgun (WGS) entry which is preliminary data.</text>
</comment>
<accession>A0ABR5AMM3</accession>
<organism evidence="1 2">
    <name type="scientific">Gordoniibacillus kamchatkensis</name>
    <dbReference type="NCBI Taxonomy" id="1590651"/>
    <lineage>
        <taxon>Bacteria</taxon>
        <taxon>Bacillati</taxon>
        <taxon>Bacillota</taxon>
        <taxon>Bacilli</taxon>
        <taxon>Bacillales</taxon>
        <taxon>Paenibacillaceae</taxon>
        <taxon>Gordoniibacillus</taxon>
    </lineage>
</organism>
<reference evidence="1 2" key="1">
    <citation type="submission" date="2014-12" db="EMBL/GenBank/DDBJ databases">
        <title>Draft genome sequence of Paenibacillus kamchatkensis strain B-2647.</title>
        <authorList>
            <person name="Karlyshev A.V."/>
            <person name="Kudryashova E.B."/>
        </authorList>
    </citation>
    <scope>NUCLEOTIDE SEQUENCE [LARGE SCALE GENOMIC DNA]</scope>
    <source>
        <strain evidence="1 2">VKM B-2647</strain>
    </source>
</reference>
<protein>
    <recommendedName>
        <fullName evidence="3">Tail sheath protein subtilisin-like domain-containing protein</fullName>
    </recommendedName>
</protein>
<proteinExistence type="predicted"/>
<dbReference type="EMBL" id="JXAK01000003">
    <property type="protein sequence ID" value="KIL42078.1"/>
    <property type="molecule type" value="Genomic_DNA"/>
</dbReference>
<keyword evidence="2" id="KW-1185">Reference proteome</keyword>
<evidence type="ECO:0000313" key="1">
    <source>
        <dbReference type="EMBL" id="KIL42078.1"/>
    </source>
</evidence>
<sequence length="580" mass="60852">MPWTYGGQTISQPGTIVVADNSGISAPPNTNIRELVLIGSSGGGKPKTVLTITDPTQAQQLLVSGQGLTAVLRALRPSTDDNRTPGVVKFVRVDPALQSTYNLVNGATTVVTLTSVDYGDYTKQISTQVQAGSIQGLKATITPAGGVPITQDNIYQSLISVQYTGAAASGLLTVSNASNQMQGLSGASGSETVQWTASFATYTTVQQLINYINSQPGWTASLLTANPNSATANGMDDATAVPCKASAATITGTLQSLVNWYNSTGIVTATRTANTGLLPSTMSAPAYFTGGSNGTITNTDWSDAYKALQNESAARIITPISGDSSIHAMGDAHCALMSDPKTRKNRVQIVGGVKGETVSQVLARAQLLNSRRTTLVWPGIQDIDPFTLTLTTYDPYIAAAQAAGILSSMKITNALTRQVIACKGLEGTLQQTLLDSDYDNLTDNGVMAIKFFSNTQGNAFRFVRSVTTWLQDKKLVNVEISCVCTEDYVNIRVGDAVDALIGQDGAPVTVGMVSSAIDSQCRQLFEEQVLVGDTLAESYGNIQVNLSQGAVTSSFNATIPAPLNFAGITTKFGLYSSNAA</sequence>